<dbReference type="STRING" id="1913577.LPB144_08790"/>
<gene>
    <name evidence="3" type="ORF">LPB144_08790</name>
</gene>
<dbReference type="KEGG" id="grl:LPB144_08790"/>
<feature type="domain" description="Lipid/polyisoprenoid-binding YceI-like" evidence="2">
    <location>
        <begin position="24"/>
        <end position="182"/>
    </location>
</feature>
<evidence type="ECO:0000313" key="4">
    <source>
        <dbReference type="Proteomes" id="UP000182510"/>
    </source>
</evidence>
<name>A0A1L3J5V1_9FLAO</name>
<organism evidence="3 4">
    <name type="scientific">Christiangramia salexigens</name>
    <dbReference type="NCBI Taxonomy" id="1913577"/>
    <lineage>
        <taxon>Bacteria</taxon>
        <taxon>Pseudomonadati</taxon>
        <taxon>Bacteroidota</taxon>
        <taxon>Flavobacteriia</taxon>
        <taxon>Flavobacteriales</taxon>
        <taxon>Flavobacteriaceae</taxon>
        <taxon>Christiangramia</taxon>
    </lineage>
</organism>
<sequence>MRLLQLQILFLIFCWNCLSVQAQFFQTTAGEIGFYSSAPVEDIEAKSNAAVSVINLDNGAISVKVAIRSFKFEKALMQEHFNENYMESDKYPDATFKGKSLEPINIEAGRSQKVIFKGELTVHGKSETRQLSAILNKSADGKRIILDSQFKVKCKDHNIKIPKILWRNIAEEIEVSVNAEYQIIPK</sequence>
<dbReference type="EMBL" id="CP018153">
    <property type="protein sequence ID" value="APG60493.1"/>
    <property type="molecule type" value="Genomic_DNA"/>
</dbReference>
<evidence type="ECO:0000259" key="2">
    <source>
        <dbReference type="SMART" id="SM00867"/>
    </source>
</evidence>
<dbReference type="InterPro" id="IPR007372">
    <property type="entry name" value="Lipid/polyisoprenoid-bd_YceI"/>
</dbReference>
<evidence type="ECO:0000256" key="1">
    <source>
        <dbReference type="SAM" id="SignalP"/>
    </source>
</evidence>
<dbReference type="OrthoDB" id="116832at2"/>
<dbReference type="PANTHER" id="PTHR34406">
    <property type="entry name" value="PROTEIN YCEI"/>
    <property type="match status" value="1"/>
</dbReference>
<dbReference type="SUPFAM" id="SSF101874">
    <property type="entry name" value="YceI-like"/>
    <property type="match status" value="1"/>
</dbReference>
<dbReference type="SMART" id="SM00867">
    <property type="entry name" value="YceI"/>
    <property type="match status" value="1"/>
</dbReference>
<proteinExistence type="predicted"/>
<dbReference type="RefSeq" id="WP_072553139.1">
    <property type="nucleotide sequence ID" value="NZ_CP018153.1"/>
</dbReference>
<protein>
    <recommendedName>
        <fullName evidence="2">Lipid/polyisoprenoid-binding YceI-like domain-containing protein</fullName>
    </recommendedName>
</protein>
<accession>A0A1L3J5V1</accession>
<keyword evidence="4" id="KW-1185">Reference proteome</keyword>
<keyword evidence="1" id="KW-0732">Signal</keyword>
<feature type="chain" id="PRO_5010162573" description="Lipid/polyisoprenoid-binding YceI-like domain-containing protein" evidence="1">
    <location>
        <begin position="23"/>
        <end position="186"/>
    </location>
</feature>
<dbReference type="AlphaFoldDB" id="A0A1L3J5V1"/>
<dbReference type="Proteomes" id="UP000182510">
    <property type="component" value="Chromosome"/>
</dbReference>
<feature type="signal peptide" evidence="1">
    <location>
        <begin position="1"/>
        <end position="22"/>
    </location>
</feature>
<dbReference type="Gene3D" id="2.40.128.110">
    <property type="entry name" value="Lipid/polyisoprenoid-binding, YceI-like"/>
    <property type="match status" value="1"/>
</dbReference>
<dbReference type="Pfam" id="PF04264">
    <property type="entry name" value="YceI"/>
    <property type="match status" value="1"/>
</dbReference>
<reference evidence="3 4" key="1">
    <citation type="submission" date="2016-11" db="EMBL/GenBank/DDBJ databases">
        <title>Gramella sp. LPB0144 isolated from marine environment.</title>
        <authorList>
            <person name="Kim E."/>
            <person name="Yi H."/>
        </authorList>
    </citation>
    <scope>NUCLEOTIDE SEQUENCE [LARGE SCALE GENOMIC DNA]</scope>
    <source>
        <strain evidence="3 4">LPB0144</strain>
    </source>
</reference>
<dbReference type="PANTHER" id="PTHR34406:SF1">
    <property type="entry name" value="PROTEIN YCEI"/>
    <property type="match status" value="1"/>
</dbReference>
<evidence type="ECO:0000313" key="3">
    <source>
        <dbReference type="EMBL" id="APG60493.1"/>
    </source>
</evidence>
<dbReference type="InterPro" id="IPR036761">
    <property type="entry name" value="TTHA0802/YceI-like_sf"/>
</dbReference>